<accession>A0A378MDZ8</accession>
<sequence length="120" mass="14008">MNIEQIISKYKHDKLEDFLISEIDDDLIQETIDFVKSSDSIKKEKYKDILYNGESYQGLHIEGNQYLISSTKNKVLIIDKISEENGVSEDKTRMHIDLADFIKIIKHKKEALAYFKKHSA</sequence>
<gene>
    <name evidence="1" type="ORF">NCTC10815_01870</name>
</gene>
<protein>
    <submittedName>
        <fullName evidence="1">Uncharacterized protein</fullName>
    </submittedName>
</protein>
<evidence type="ECO:0000313" key="1">
    <source>
        <dbReference type="EMBL" id="STY44521.1"/>
    </source>
</evidence>
<dbReference type="RefSeq" id="WP_115346004.1">
    <property type="nucleotide sequence ID" value="NZ_UGPG01000001.1"/>
</dbReference>
<evidence type="ECO:0000313" key="2">
    <source>
        <dbReference type="Proteomes" id="UP000254879"/>
    </source>
</evidence>
<proteinExistence type="predicted"/>
<organism evidence="1 2">
    <name type="scientific">Listeria grayi</name>
    <name type="common">Listeria murrayi</name>
    <dbReference type="NCBI Taxonomy" id="1641"/>
    <lineage>
        <taxon>Bacteria</taxon>
        <taxon>Bacillati</taxon>
        <taxon>Bacillota</taxon>
        <taxon>Bacilli</taxon>
        <taxon>Bacillales</taxon>
        <taxon>Listeriaceae</taxon>
        <taxon>Listeria</taxon>
    </lineage>
</organism>
<dbReference type="Proteomes" id="UP000254879">
    <property type="component" value="Unassembled WGS sequence"/>
</dbReference>
<dbReference type="EMBL" id="UGPG01000001">
    <property type="protein sequence ID" value="STY44521.1"/>
    <property type="molecule type" value="Genomic_DNA"/>
</dbReference>
<dbReference type="AlphaFoldDB" id="A0A378MDZ8"/>
<reference evidence="1 2" key="1">
    <citation type="submission" date="2018-06" db="EMBL/GenBank/DDBJ databases">
        <authorList>
            <consortium name="Pathogen Informatics"/>
            <person name="Doyle S."/>
        </authorList>
    </citation>
    <scope>NUCLEOTIDE SEQUENCE [LARGE SCALE GENOMIC DNA]</scope>
    <source>
        <strain evidence="2">NCTC 10815</strain>
    </source>
</reference>
<name>A0A378MDZ8_LISGR</name>